<protein>
    <recommendedName>
        <fullName evidence="2">DUF2806 domain-containing protein</fullName>
    </recommendedName>
</protein>
<dbReference type="EMBL" id="BARV01010894">
    <property type="protein sequence ID" value="GAI02624.1"/>
    <property type="molecule type" value="Genomic_DNA"/>
</dbReference>
<organism evidence="1">
    <name type="scientific">marine sediment metagenome</name>
    <dbReference type="NCBI Taxonomy" id="412755"/>
    <lineage>
        <taxon>unclassified sequences</taxon>
        <taxon>metagenomes</taxon>
        <taxon>ecological metagenomes</taxon>
    </lineage>
</organism>
<comment type="caution">
    <text evidence="1">The sequence shown here is derived from an EMBL/GenBank/DDBJ whole genome shotgun (WGS) entry which is preliminary data.</text>
</comment>
<dbReference type="InterPro" id="IPR021254">
    <property type="entry name" value="DUF2806"/>
</dbReference>
<evidence type="ECO:0000313" key="1">
    <source>
        <dbReference type="EMBL" id="GAI02624.1"/>
    </source>
</evidence>
<accession>X1M8F8</accession>
<proteinExistence type="predicted"/>
<dbReference type="AlphaFoldDB" id="X1M8F8"/>
<gene>
    <name evidence="1" type="ORF">S06H3_20905</name>
</gene>
<name>X1M8F8_9ZZZZ</name>
<dbReference type="Pfam" id="PF10987">
    <property type="entry name" value="DUF2806"/>
    <property type="match status" value="1"/>
</dbReference>
<reference evidence="1" key="1">
    <citation type="journal article" date="2014" name="Front. Microbiol.">
        <title>High frequency of phylogenetically diverse reductive dehalogenase-homologous genes in deep subseafloor sedimentary metagenomes.</title>
        <authorList>
            <person name="Kawai M."/>
            <person name="Futagami T."/>
            <person name="Toyoda A."/>
            <person name="Takaki Y."/>
            <person name="Nishi S."/>
            <person name="Hori S."/>
            <person name="Arai W."/>
            <person name="Tsubouchi T."/>
            <person name="Morono Y."/>
            <person name="Uchiyama I."/>
            <person name="Ito T."/>
            <person name="Fujiyama A."/>
            <person name="Inagaki F."/>
            <person name="Takami H."/>
        </authorList>
    </citation>
    <scope>NUCLEOTIDE SEQUENCE</scope>
    <source>
        <strain evidence="1">Expedition CK06-06</strain>
    </source>
</reference>
<feature type="non-terminal residue" evidence="1">
    <location>
        <position position="1"/>
    </location>
</feature>
<sequence>AEIIKEKAQIEITDLQRRALARFVTEEAQKQDNIESITEKAIPQLDDSSNPQNMENDWITNFFDKCRIVSDEEMQLLWAKVLAGEANSPGTYSKRTVNSLGSLDKRDAQLFTNLCSFVAIIRGLTPLIYDEQASIYNDQQINYNTLTHLDNIGLISFGSLAGYKLLKVPQHIDIYYYGTALKAEFKNPENNELQIGKVLLSNIGNELSRICGSKPVDGFLDYVIERLSKQGLVLSSPYPKPEI</sequence>
<evidence type="ECO:0008006" key="2">
    <source>
        <dbReference type="Google" id="ProtNLM"/>
    </source>
</evidence>